<feature type="compositionally biased region" description="Gly residues" evidence="1">
    <location>
        <begin position="567"/>
        <end position="576"/>
    </location>
</feature>
<feature type="compositionally biased region" description="Gly residues" evidence="1">
    <location>
        <begin position="938"/>
        <end position="953"/>
    </location>
</feature>
<feature type="region of interest" description="Disordered" evidence="1">
    <location>
        <begin position="39"/>
        <end position="75"/>
    </location>
</feature>
<feature type="compositionally biased region" description="Low complexity" evidence="1">
    <location>
        <begin position="493"/>
        <end position="519"/>
    </location>
</feature>
<sequence>MRGRSPQGVKKNIFKKYFDEFNTYALMVSPVSPSRVPPAFRSGGGGSVASAPATPMPRRSPAGGDGAGLMVRPGSIARAGGGGAWEAPWTPISAAGVSTTHVPSEWDSPRPRWAVGRRKGAGQGGAAAEPGDGPMHAATRPVTCGGPLPSHVAALDELLTKSWSRAEVEAAQSWGFFRRLLPQLGVPPLQAPAALLLGRCARLQPALLPPLTAELCGALPVLMASPRLDVRQAGLCLLGLLWRSTSAGDSHARTQLLGSSALLASLTARISEGDFDALFAAREIAADARGAVALEKVGALRAVCGALRKLVAAARAAAGEVEGDGVGATDGEEEPGGAAAVGTARAGTGPGKSPAAKSPGKHQLALAGGTRKGKATGSPGMRVPPGLTGRSPSPGKKAAIVSVEGVTEGGEETERAAAGVLVADCLAALTAALPAASAMARRYRVPERLVALLLTCRVEPDPEPEKEEDKAHKDTEQAQQEGDTDKGKDQDGEQQQASAAAGGEAAAAGGSQPGGKAASDSGSEVDITKILNEDSNEEKRDQQKAEAEAKKDGSSGGAQPEAEGSAAAGGEGSKGGDAGKEGEAAEATDEKEEGDSHAKRMSQRRRRQLQLQEALLRCLHTLAACGMGKEPQEAVQRALRDAGAPALERLARVLQEHHTLSGCSSAAYLLWLAVAGDYSSTPATELNVLRSRLAAEAPERPEDRSSSSGFGVVGAVRELLLRHVAVTGGSGGGGGWKDEDLGDAVAEVGTAVLPPPPPPPPAAVMTGTPRGAGSSLRLGGGAGGSSGSGGESDGRLRRSIGPGAGGAVPSLINETLPRPQDLVAWESPFALSGAASSGEAVGGGAAGGDGGGGAGAGREVTRPSLGLPTLRVASAGLLLTPRESRPGSGGHTISPQRYAAGSSDEEDEEGGGRGRRRAAAFGASRNGSGDGDERDGGSSVGGGRGDGDGGGGSASTPPEDLDMSNIIDSSVELTGKEYIMQAIQEAGALAVQEEGGFPGPAGPSPDPRVSGGAGTIAPMPSPGEPFPPVGVPGGVGGAHSPAGRRSVDQQGGYGRDGLPVAPGSGSTPLGAPRSSRTPDSNQQQRHVDWAPDGARLDARRPAALELALAASSPLGGGGAGGAGGGFLAVGRDGRVSSAKRIPLLTLKTRLGALRTVRRQRRSLRPPPAEFQELLQNCFGLLSAIALSASGCRAICEAPRPAAGAGSEGDGIGGILPFAASLLETAADAPESLAAAAVSGSSMELRLQLFALMGNVALHSDGMAALTAEAAGAPPGLVGGLFAAARESLALVGSSSTGWREGQRLLEACFTVLTNLHRGRASLSPPPDPGTGQPQSAYGLALRALAMTLPGAMGAVDRARVRAAAARMLDSAIAAYEGIGGSAPPAVAEELVALVATGAGISTPAIVVTAEGASSASVGTGAGARAFGPGAGREDAEGGGGGAGGPRVTEAAERAACDAAAALWQLMAAGQVHPDAVVSALTPALSAIFRRTDASATLITAALGLTSCLARSPLVARRLWTTPLVPAVMKAHARARKAGVGEVEEAARSVCQQLLRACHREDRGSVSDVDRRVDRWGLTERMLSQLKCRLEWDSGEEAIMLVDWDAD</sequence>
<dbReference type="EMBL" id="JAEHOD010000011">
    <property type="protein sequence ID" value="KAG2450558.1"/>
    <property type="molecule type" value="Genomic_DNA"/>
</dbReference>
<protein>
    <submittedName>
        <fullName evidence="2">Uncharacterized protein</fullName>
    </submittedName>
</protein>
<feature type="region of interest" description="Disordered" evidence="1">
    <location>
        <begin position="321"/>
        <end position="398"/>
    </location>
</feature>
<feature type="compositionally biased region" description="Polar residues" evidence="1">
    <location>
        <begin position="1074"/>
        <end position="1084"/>
    </location>
</feature>
<proteinExistence type="predicted"/>
<feature type="compositionally biased region" description="Acidic residues" evidence="1">
    <location>
        <begin position="584"/>
        <end position="593"/>
    </location>
</feature>
<accession>A0A835WNN8</accession>
<name>A0A835WNN8_9CHLO</name>
<dbReference type="OrthoDB" id="547757at2759"/>
<gene>
    <name evidence="2" type="ORF">HYH02_005059</name>
</gene>
<feature type="region of interest" description="Disordered" evidence="1">
    <location>
        <begin position="993"/>
        <end position="1093"/>
    </location>
</feature>
<feature type="compositionally biased region" description="Gly residues" evidence="1">
    <location>
        <begin position="778"/>
        <end position="791"/>
    </location>
</feature>
<feature type="compositionally biased region" description="Low complexity" evidence="1">
    <location>
        <begin position="557"/>
        <end position="566"/>
    </location>
</feature>
<organism evidence="2 3">
    <name type="scientific">Chlamydomonas schloesseri</name>
    <dbReference type="NCBI Taxonomy" id="2026947"/>
    <lineage>
        <taxon>Eukaryota</taxon>
        <taxon>Viridiplantae</taxon>
        <taxon>Chlorophyta</taxon>
        <taxon>core chlorophytes</taxon>
        <taxon>Chlorophyceae</taxon>
        <taxon>CS clade</taxon>
        <taxon>Chlamydomonadales</taxon>
        <taxon>Chlamydomonadaceae</taxon>
        <taxon>Chlamydomonas</taxon>
    </lineage>
</organism>
<keyword evidence="3" id="KW-1185">Reference proteome</keyword>
<feature type="region of interest" description="Disordered" evidence="1">
    <location>
        <begin position="1425"/>
        <end position="1446"/>
    </location>
</feature>
<feature type="region of interest" description="Disordered" evidence="1">
    <location>
        <begin position="749"/>
        <end position="812"/>
    </location>
</feature>
<evidence type="ECO:0000313" key="3">
    <source>
        <dbReference type="Proteomes" id="UP000613740"/>
    </source>
</evidence>
<feature type="region of interest" description="Disordered" evidence="1">
    <location>
        <begin position="460"/>
        <end position="606"/>
    </location>
</feature>
<reference evidence="2" key="1">
    <citation type="journal article" date="2020" name="bioRxiv">
        <title>Comparative genomics of Chlamydomonas.</title>
        <authorList>
            <person name="Craig R.J."/>
            <person name="Hasan A.R."/>
            <person name="Ness R.W."/>
            <person name="Keightley P.D."/>
        </authorList>
    </citation>
    <scope>NUCLEOTIDE SEQUENCE</scope>
    <source>
        <strain evidence="2">CCAP 11/173</strain>
    </source>
</reference>
<evidence type="ECO:0000256" key="1">
    <source>
        <dbReference type="SAM" id="MobiDB-lite"/>
    </source>
</evidence>
<feature type="compositionally biased region" description="Basic and acidic residues" evidence="1">
    <location>
        <begin position="537"/>
        <end position="553"/>
    </location>
</feature>
<feature type="compositionally biased region" description="Pro residues" evidence="1">
    <location>
        <begin position="753"/>
        <end position="762"/>
    </location>
</feature>
<feature type="compositionally biased region" description="Pro residues" evidence="1">
    <location>
        <begin position="1019"/>
        <end position="1030"/>
    </location>
</feature>
<evidence type="ECO:0000313" key="2">
    <source>
        <dbReference type="EMBL" id="KAG2450558.1"/>
    </source>
</evidence>
<comment type="caution">
    <text evidence="2">The sequence shown here is derived from an EMBL/GenBank/DDBJ whole genome shotgun (WGS) entry which is preliminary data.</text>
</comment>
<feature type="region of interest" description="Disordered" evidence="1">
    <location>
        <begin position="834"/>
        <end position="964"/>
    </location>
</feature>
<feature type="compositionally biased region" description="Low complexity" evidence="1">
    <location>
        <begin position="336"/>
        <end position="347"/>
    </location>
</feature>
<feature type="compositionally biased region" description="Basic and acidic residues" evidence="1">
    <location>
        <begin position="467"/>
        <end position="476"/>
    </location>
</feature>
<feature type="compositionally biased region" description="Gly residues" evidence="1">
    <location>
        <begin position="840"/>
        <end position="856"/>
    </location>
</feature>
<dbReference type="Proteomes" id="UP000613740">
    <property type="component" value="Unassembled WGS sequence"/>
</dbReference>
<feature type="region of interest" description="Disordered" evidence="1">
    <location>
        <begin position="97"/>
        <end position="137"/>
    </location>
</feature>